<feature type="domain" description="TonB-dependent receptor-like beta-barrel" evidence="13">
    <location>
        <begin position="256"/>
        <end position="694"/>
    </location>
</feature>
<dbReference type="AlphaFoldDB" id="A0A564ZIT3"/>
<evidence type="ECO:0000256" key="7">
    <source>
        <dbReference type="ARBA" id="ARBA00023136"/>
    </source>
</evidence>
<feature type="domain" description="TonB-dependent receptor plug" evidence="14">
    <location>
        <begin position="67"/>
        <end position="180"/>
    </location>
</feature>
<evidence type="ECO:0000256" key="11">
    <source>
        <dbReference type="RuleBase" id="RU003357"/>
    </source>
</evidence>
<evidence type="ECO:0000256" key="4">
    <source>
        <dbReference type="ARBA" id="ARBA00022692"/>
    </source>
</evidence>
<keyword evidence="3 10" id="KW-1134">Transmembrane beta strand</keyword>
<keyword evidence="6 11" id="KW-0798">TonB box</keyword>
<keyword evidence="8 15" id="KW-0675">Receptor</keyword>
<keyword evidence="7 10" id="KW-0472">Membrane</keyword>
<dbReference type="EMBL" id="CABIKM010000014">
    <property type="protein sequence ID" value="VUZ84552.1"/>
    <property type="molecule type" value="Genomic_DNA"/>
</dbReference>
<evidence type="ECO:0000256" key="9">
    <source>
        <dbReference type="ARBA" id="ARBA00023237"/>
    </source>
</evidence>
<reference evidence="15 16" key="1">
    <citation type="submission" date="2019-07" db="EMBL/GenBank/DDBJ databases">
        <authorList>
            <person name="Cremers G."/>
        </authorList>
    </citation>
    <scope>NUCLEOTIDE SEQUENCE [LARGE SCALE GENOMIC DNA]</scope>
</reference>
<dbReference type="Gene3D" id="2.170.130.10">
    <property type="entry name" value="TonB-dependent receptor, plug domain"/>
    <property type="match status" value="1"/>
</dbReference>
<evidence type="ECO:0000256" key="8">
    <source>
        <dbReference type="ARBA" id="ARBA00023170"/>
    </source>
</evidence>
<proteinExistence type="inferred from homology"/>
<evidence type="ECO:0000256" key="5">
    <source>
        <dbReference type="ARBA" id="ARBA00022729"/>
    </source>
</evidence>
<dbReference type="PANTHER" id="PTHR30069:SF29">
    <property type="entry name" value="HEMOGLOBIN AND HEMOGLOBIN-HAPTOGLOBIN-BINDING PROTEIN 1-RELATED"/>
    <property type="match status" value="1"/>
</dbReference>
<evidence type="ECO:0000313" key="15">
    <source>
        <dbReference type="EMBL" id="VUZ84552.1"/>
    </source>
</evidence>
<evidence type="ECO:0000256" key="3">
    <source>
        <dbReference type="ARBA" id="ARBA00022452"/>
    </source>
</evidence>
<evidence type="ECO:0000313" key="16">
    <source>
        <dbReference type="Proteomes" id="UP000334340"/>
    </source>
</evidence>
<gene>
    <name evidence="15" type="ORF">MELA_00925</name>
</gene>
<dbReference type="Gene3D" id="2.40.170.20">
    <property type="entry name" value="TonB-dependent receptor, beta-barrel domain"/>
    <property type="match status" value="1"/>
</dbReference>
<name>A0A564ZIT3_9BACT</name>
<dbReference type="InterPro" id="IPR012910">
    <property type="entry name" value="Plug_dom"/>
</dbReference>
<comment type="subcellular location">
    <subcellularLocation>
        <location evidence="1 10">Cell outer membrane</location>
        <topology evidence="1 10">Multi-pass membrane protein</topology>
    </subcellularLocation>
</comment>
<evidence type="ECO:0000256" key="2">
    <source>
        <dbReference type="ARBA" id="ARBA00022448"/>
    </source>
</evidence>
<keyword evidence="4 10" id="KW-0812">Transmembrane</keyword>
<dbReference type="GO" id="GO:0015344">
    <property type="term" value="F:siderophore uptake transmembrane transporter activity"/>
    <property type="evidence" value="ECO:0007669"/>
    <property type="project" value="TreeGrafter"/>
</dbReference>
<protein>
    <submittedName>
        <fullName evidence="15">TonB-dependent outer membrane receptor for cobalamin and Fe transport</fullName>
    </submittedName>
</protein>
<keyword evidence="5 12" id="KW-0732">Signal</keyword>
<dbReference type="InterPro" id="IPR037066">
    <property type="entry name" value="Plug_dom_sf"/>
</dbReference>
<organism evidence="15 16">
    <name type="scientific">Candidatus Methylomirabilis lanthanidiphila</name>
    <dbReference type="NCBI Taxonomy" id="2211376"/>
    <lineage>
        <taxon>Bacteria</taxon>
        <taxon>Candidatus Methylomirabilota</taxon>
        <taxon>Candidatus Methylomirabilia</taxon>
        <taxon>Candidatus Methylomirabilales</taxon>
        <taxon>Candidatus Methylomirabilaceae</taxon>
        <taxon>Candidatus Methylomirabilis</taxon>
    </lineage>
</organism>
<dbReference type="PANTHER" id="PTHR30069">
    <property type="entry name" value="TONB-DEPENDENT OUTER MEMBRANE RECEPTOR"/>
    <property type="match status" value="1"/>
</dbReference>
<keyword evidence="9 10" id="KW-0998">Cell outer membrane</keyword>
<evidence type="ECO:0000256" key="6">
    <source>
        <dbReference type="ARBA" id="ARBA00023077"/>
    </source>
</evidence>
<dbReference type="GO" id="GO:0044718">
    <property type="term" value="P:siderophore transmembrane transport"/>
    <property type="evidence" value="ECO:0007669"/>
    <property type="project" value="TreeGrafter"/>
</dbReference>
<feature type="signal peptide" evidence="12">
    <location>
        <begin position="1"/>
        <end position="36"/>
    </location>
</feature>
<dbReference type="Pfam" id="PF00593">
    <property type="entry name" value="TonB_dep_Rec_b-barrel"/>
    <property type="match status" value="1"/>
</dbReference>
<feature type="chain" id="PRO_5022091429" evidence="12">
    <location>
        <begin position="37"/>
        <end position="725"/>
    </location>
</feature>
<dbReference type="Pfam" id="PF07715">
    <property type="entry name" value="Plug"/>
    <property type="match status" value="1"/>
</dbReference>
<accession>A0A564ZIT3</accession>
<sequence>MSLASKATSRSYSMIITVAGLVALGALMPLSSIAWAADAGSPTPGGTEEAVRLDPVVVSAGRVEQRLRDVPANVTVITREEIRQSPARTVDDLLRQIPGFSLFRRSSSLVTHPTAQGVSLRGIGPSGVSRTLVLLDGVPLNDPFGGWVYWSKVPLESIERIEVARGGGSGVWGNYALGGVINIITRRPEARVAQAKLDVGTRDTVDADLLMSHVAGPWGVSLEGNYFDTDGYKIVKKSQRGDIDVQATSNHKTFNGRVEYTPSSASSLFLAGSFFREDRGNGTPLQENSTETGYMATGGRLRTADGSDWQLTLFSHLQTFDSTFASPAADRNSETPALNQFDVPSTDAGVNLQWSKRVLQSHLLTAGTDIRWIDGETNEFFTFNQTLQDFTRRRKAGGEQLLTGAYFQDIFTPAPGWQVTVAGRFDSWQSFDASRVERNKQTGAITRNNQFDDRDEFAFSPKVALLYQATDLLSLRSSFYKGFRAPTINELFRPFRVRNDITEGNADLDPERLIGGEVGMDYAIARNLFSRLTAFWNEVKDPVVNVTKGIGQGDVMEPCGFVPTGGVCRQRENLDRTRIRGIEAELEYRPHLNWTMLGSYLYSHTEILSAPNQPELEGKRIAQVPRHQFTLKLNYTNPALINVSVQGRWVGDQFEDDLNSLKLGDYFVVDLMVWRSIPLPKLSAGEVFLAVENLFDRTYEVAKTADGIITTGMPVLVHGGLRVRF</sequence>
<dbReference type="SUPFAM" id="SSF56935">
    <property type="entry name" value="Porins"/>
    <property type="match status" value="1"/>
</dbReference>
<dbReference type="InterPro" id="IPR000531">
    <property type="entry name" value="Beta-barrel_TonB"/>
</dbReference>
<keyword evidence="2 10" id="KW-0813">Transport</keyword>
<evidence type="ECO:0000256" key="10">
    <source>
        <dbReference type="PROSITE-ProRule" id="PRU01360"/>
    </source>
</evidence>
<evidence type="ECO:0000256" key="12">
    <source>
        <dbReference type="SAM" id="SignalP"/>
    </source>
</evidence>
<evidence type="ECO:0000259" key="14">
    <source>
        <dbReference type="Pfam" id="PF07715"/>
    </source>
</evidence>
<dbReference type="Proteomes" id="UP000334340">
    <property type="component" value="Unassembled WGS sequence"/>
</dbReference>
<keyword evidence="16" id="KW-1185">Reference proteome</keyword>
<dbReference type="GO" id="GO:0009279">
    <property type="term" value="C:cell outer membrane"/>
    <property type="evidence" value="ECO:0007669"/>
    <property type="project" value="UniProtKB-SubCell"/>
</dbReference>
<evidence type="ECO:0000256" key="1">
    <source>
        <dbReference type="ARBA" id="ARBA00004571"/>
    </source>
</evidence>
<dbReference type="InterPro" id="IPR039426">
    <property type="entry name" value="TonB-dep_rcpt-like"/>
</dbReference>
<comment type="similarity">
    <text evidence="10 11">Belongs to the TonB-dependent receptor family.</text>
</comment>
<evidence type="ECO:0000259" key="13">
    <source>
        <dbReference type="Pfam" id="PF00593"/>
    </source>
</evidence>
<dbReference type="InterPro" id="IPR036942">
    <property type="entry name" value="Beta-barrel_TonB_sf"/>
</dbReference>
<dbReference type="CDD" id="cd01347">
    <property type="entry name" value="ligand_gated_channel"/>
    <property type="match status" value="1"/>
</dbReference>
<dbReference type="PROSITE" id="PS52016">
    <property type="entry name" value="TONB_DEPENDENT_REC_3"/>
    <property type="match status" value="1"/>
</dbReference>